<keyword evidence="1" id="KW-1133">Transmembrane helix</keyword>
<feature type="transmembrane region" description="Helical" evidence="1">
    <location>
        <begin position="154"/>
        <end position="170"/>
    </location>
</feature>
<keyword evidence="3" id="KW-1185">Reference proteome</keyword>
<organism evidence="2 3">
    <name type="scientific">Hymenobacter montanus</name>
    <dbReference type="NCBI Taxonomy" id="2771359"/>
    <lineage>
        <taxon>Bacteria</taxon>
        <taxon>Pseudomonadati</taxon>
        <taxon>Bacteroidota</taxon>
        <taxon>Cytophagia</taxon>
        <taxon>Cytophagales</taxon>
        <taxon>Hymenobacteraceae</taxon>
        <taxon>Hymenobacter</taxon>
    </lineage>
</organism>
<feature type="transmembrane region" description="Helical" evidence="1">
    <location>
        <begin position="176"/>
        <end position="193"/>
    </location>
</feature>
<dbReference type="RefSeq" id="WP_191006448.1">
    <property type="nucleotide sequence ID" value="NZ_JACXAD010000022.1"/>
</dbReference>
<evidence type="ECO:0000256" key="1">
    <source>
        <dbReference type="SAM" id="Phobius"/>
    </source>
</evidence>
<evidence type="ECO:0000313" key="2">
    <source>
        <dbReference type="EMBL" id="MBD2769636.1"/>
    </source>
</evidence>
<dbReference type="Gene3D" id="1.20.120.1760">
    <property type="match status" value="1"/>
</dbReference>
<keyword evidence="1" id="KW-0812">Transmembrane</keyword>
<dbReference type="InterPro" id="IPR043130">
    <property type="entry name" value="CDP-OH_PTrfase_TM_dom"/>
</dbReference>
<accession>A0A927BFT3</accession>
<feature type="transmembrane region" description="Helical" evidence="1">
    <location>
        <begin position="55"/>
        <end position="77"/>
    </location>
</feature>
<feature type="transmembrane region" description="Helical" evidence="1">
    <location>
        <begin position="21"/>
        <end position="49"/>
    </location>
</feature>
<dbReference type="AlphaFoldDB" id="A0A927BFT3"/>
<protein>
    <submittedName>
        <fullName evidence="2">CDP-alcohol phosphatidyltransferase family protein</fullName>
    </submittedName>
</protein>
<dbReference type="EMBL" id="JACXAD010000022">
    <property type="protein sequence ID" value="MBD2769636.1"/>
    <property type="molecule type" value="Genomic_DNA"/>
</dbReference>
<dbReference type="GO" id="GO:0016780">
    <property type="term" value="F:phosphotransferase activity, for other substituted phosphate groups"/>
    <property type="evidence" value="ECO:0007669"/>
    <property type="project" value="InterPro"/>
</dbReference>
<dbReference type="Pfam" id="PF01066">
    <property type="entry name" value="CDP-OH_P_transf"/>
    <property type="match status" value="1"/>
</dbReference>
<proteinExistence type="predicted"/>
<keyword evidence="1" id="KW-0472">Membrane</keyword>
<dbReference type="Proteomes" id="UP000612233">
    <property type="component" value="Unassembled WGS sequence"/>
</dbReference>
<feature type="transmembrane region" description="Helical" evidence="1">
    <location>
        <begin position="113"/>
        <end position="134"/>
    </location>
</feature>
<name>A0A927BFT3_9BACT</name>
<dbReference type="GO" id="GO:0016020">
    <property type="term" value="C:membrane"/>
    <property type="evidence" value="ECO:0007669"/>
    <property type="project" value="InterPro"/>
</dbReference>
<evidence type="ECO:0000313" key="3">
    <source>
        <dbReference type="Proteomes" id="UP000612233"/>
    </source>
</evidence>
<sequence length="204" mass="21788">MPSIYELKPRFQQLLRPLATFLYRAGITANGVTVAALLAALAYGAWLFLAPTSRWALGLLPTFLFMRMALNAIDGMLAREFGQQSKLGAVLNEGSDVVADAALYAPFALLPGVHAGLVLLVVFLAGLSEFIGVLGQVVGGGRRYDGPCGKSDRAFAFGTMALLLSLGLPVQPYLNYVFGSLALLLILTVWNRARQALRVSSLTA</sequence>
<gene>
    <name evidence="2" type="ORF">IC235_17235</name>
</gene>
<dbReference type="InterPro" id="IPR000462">
    <property type="entry name" value="CDP-OH_P_trans"/>
</dbReference>
<reference evidence="2" key="1">
    <citation type="submission" date="2020-09" db="EMBL/GenBank/DDBJ databases">
        <authorList>
            <person name="Kim M.K."/>
        </authorList>
    </citation>
    <scope>NUCLEOTIDE SEQUENCE</scope>
    <source>
        <strain evidence="2">BT664</strain>
    </source>
</reference>
<comment type="caution">
    <text evidence="2">The sequence shown here is derived from an EMBL/GenBank/DDBJ whole genome shotgun (WGS) entry which is preliminary data.</text>
</comment>
<dbReference type="GO" id="GO:0008654">
    <property type="term" value="P:phospholipid biosynthetic process"/>
    <property type="evidence" value="ECO:0007669"/>
    <property type="project" value="InterPro"/>
</dbReference>